<gene>
    <name evidence="1" type="ORF">CHS0354_015577</name>
</gene>
<reference evidence="1" key="1">
    <citation type="journal article" date="2021" name="Genome Biol. Evol.">
        <title>A High-Quality Reference Genome for a Parasitic Bivalve with Doubly Uniparental Inheritance (Bivalvia: Unionida).</title>
        <authorList>
            <person name="Smith C.H."/>
        </authorList>
    </citation>
    <scope>NUCLEOTIDE SEQUENCE</scope>
    <source>
        <strain evidence="1">CHS0354</strain>
    </source>
</reference>
<name>A0AAE0SV76_9BIVA</name>
<proteinExistence type="predicted"/>
<sequence length="61" mass="7160">MHLAVSLSRQAQIVIGNLKDSENCERLSKAFEERFSLPNQTELYRAQIKERRQRTGETRPE</sequence>
<feature type="non-terminal residue" evidence="1">
    <location>
        <position position="61"/>
    </location>
</feature>
<dbReference type="EMBL" id="JAEAOA010000965">
    <property type="protein sequence ID" value="KAK3598775.1"/>
    <property type="molecule type" value="Genomic_DNA"/>
</dbReference>
<reference evidence="1" key="2">
    <citation type="journal article" date="2021" name="Genome Biol. Evol.">
        <title>Developing a high-quality reference genome for a parasitic bivalve with doubly uniparental inheritance (Bivalvia: Unionida).</title>
        <authorList>
            <person name="Smith C.H."/>
        </authorList>
    </citation>
    <scope>NUCLEOTIDE SEQUENCE</scope>
    <source>
        <strain evidence="1">CHS0354</strain>
        <tissue evidence="1">Mantle</tissue>
    </source>
</reference>
<protein>
    <submittedName>
        <fullName evidence="1">Uncharacterized protein</fullName>
    </submittedName>
</protein>
<accession>A0AAE0SV76</accession>
<evidence type="ECO:0000313" key="1">
    <source>
        <dbReference type="EMBL" id="KAK3598775.1"/>
    </source>
</evidence>
<reference evidence="1" key="3">
    <citation type="submission" date="2023-05" db="EMBL/GenBank/DDBJ databases">
        <authorList>
            <person name="Smith C.H."/>
        </authorList>
    </citation>
    <scope>NUCLEOTIDE SEQUENCE</scope>
    <source>
        <strain evidence="1">CHS0354</strain>
        <tissue evidence="1">Mantle</tissue>
    </source>
</reference>
<dbReference type="AlphaFoldDB" id="A0AAE0SV76"/>
<evidence type="ECO:0000313" key="2">
    <source>
        <dbReference type="Proteomes" id="UP001195483"/>
    </source>
</evidence>
<dbReference type="Proteomes" id="UP001195483">
    <property type="component" value="Unassembled WGS sequence"/>
</dbReference>
<comment type="caution">
    <text evidence="1">The sequence shown here is derived from an EMBL/GenBank/DDBJ whole genome shotgun (WGS) entry which is preliminary data.</text>
</comment>
<keyword evidence="2" id="KW-1185">Reference proteome</keyword>
<organism evidence="1 2">
    <name type="scientific">Potamilus streckersoni</name>
    <dbReference type="NCBI Taxonomy" id="2493646"/>
    <lineage>
        <taxon>Eukaryota</taxon>
        <taxon>Metazoa</taxon>
        <taxon>Spiralia</taxon>
        <taxon>Lophotrochozoa</taxon>
        <taxon>Mollusca</taxon>
        <taxon>Bivalvia</taxon>
        <taxon>Autobranchia</taxon>
        <taxon>Heteroconchia</taxon>
        <taxon>Palaeoheterodonta</taxon>
        <taxon>Unionida</taxon>
        <taxon>Unionoidea</taxon>
        <taxon>Unionidae</taxon>
        <taxon>Ambleminae</taxon>
        <taxon>Lampsilini</taxon>
        <taxon>Potamilus</taxon>
    </lineage>
</organism>